<dbReference type="SMR" id="A0A0H3BI51"/>
<evidence type="ECO:0000313" key="2">
    <source>
        <dbReference type="EMBL" id="ACD70444.1"/>
    </source>
</evidence>
<dbReference type="PATRIC" id="fig|455434.6.peg.14"/>
<dbReference type="InterPro" id="IPR019734">
    <property type="entry name" value="TPR_rpt"/>
</dbReference>
<accession>A0A0H3BI51</accession>
<dbReference type="PROSITE" id="PS50005">
    <property type="entry name" value="TPR"/>
    <property type="match status" value="1"/>
</dbReference>
<proteinExistence type="predicted"/>
<sequence length="315" mass="36223">MVARSIRVELESALDLLKQGDLRQAHQDLQDLLQKELDNRDVLYALTGIRFWEDRMQRVHTISGGLSQGEYLVGQWGAFVAYMQKRGGVVEPVMYALRCCVFTYALRFYGSLITGDAREHPAEVYRKTGLCYKALGNYDAARECLEFAVSLEPDSSAILAELADAYALAGDERWSKLYFREALFKGASKLELNLLESDLIFSLIERVKSYGFSGVELLEWLPVYGTLEGVLTAKRELRAVEIGKLKQAIYSLENDLRNEKVSAERRLLRPRLINHFFWLVDHYVNVQEDKRNIDEVLLKIKLLDEAVYHRYVRIA</sequence>
<dbReference type="Gene3D" id="1.25.40.10">
    <property type="entry name" value="Tetratricopeptide repeat domain"/>
    <property type="match status" value="1"/>
</dbReference>
<dbReference type="KEGG" id="tpp:TPASS_0017"/>
<reference evidence="2 3" key="1">
    <citation type="journal article" date="2008" name="BMC Microbiol.">
        <title>Complete genome sequence of Treponema pallidum ssp. pallidum strain SS14 determined with oligonucleotide arrays.</title>
        <authorList>
            <person name="Matejkova P."/>
            <person name="Strouhal M."/>
            <person name="Smajs D."/>
            <person name="Norris S.J."/>
            <person name="Palzkill T."/>
            <person name="Petrosino J.F."/>
            <person name="Sodergren E."/>
            <person name="Norton J.E."/>
            <person name="Singh J."/>
            <person name="Richmond T.A."/>
            <person name="Molla M.N."/>
            <person name="Albert T.J."/>
            <person name="Weinstock G.M."/>
        </authorList>
    </citation>
    <scope>NUCLEOTIDE SEQUENCE [LARGE SCALE GENOMIC DNA]</scope>
    <source>
        <strain evidence="2 3">SS14</strain>
    </source>
</reference>
<evidence type="ECO:0000256" key="1">
    <source>
        <dbReference type="PROSITE-ProRule" id="PRU00339"/>
    </source>
</evidence>
<dbReference type="Proteomes" id="UP000001202">
    <property type="component" value="Chromosome"/>
</dbReference>
<dbReference type="SMART" id="SM00028">
    <property type="entry name" value="TPR"/>
    <property type="match status" value="1"/>
</dbReference>
<protein>
    <submittedName>
        <fullName evidence="2">Uncharacterized protein</fullName>
    </submittedName>
</protein>
<keyword evidence="1" id="KW-0802">TPR repeat</keyword>
<dbReference type="RefSeq" id="WP_010881466.1">
    <property type="nucleotide sequence ID" value="NC_010741.1"/>
</dbReference>
<dbReference type="Pfam" id="PF13432">
    <property type="entry name" value="TPR_16"/>
    <property type="match status" value="1"/>
</dbReference>
<dbReference type="AlphaFoldDB" id="A0A0H3BI51"/>
<dbReference type="EMBL" id="CP000805">
    <property type="protein sequence ID" value="ACD70444.1"/>
    <property type="molecule type" value="Genomic_DNA"/>
</dbReference>
<gene>
    <name evidence="2" type="ordered locus">TPASS_0017</name>
</gene>
<dbReference type="SUPFAM" id="SSF48452">
    <property type="entry name" value="TPR-like"/>
    <property type="match status" value="1"/>
</dbReference>
<feature type="repeat" description="TPR" evidence="1">
    <location>
        <begin position="122"/>
        <end position="155"/>
    </location>
</feature>
<dbReference type="GeneID" id="93875811"/>
<organism evidence="2 3">
    <name type="scientific">Treponema pallidum subsp. pallidum (strain SS14)</name>
    <dbReference type="NCBI Taxonomy" id="455434"/>
    <lineage>
        <taxon>Bacteria</taxon>
        <taxon>Pseudomonadati</taxon>
        <taxon>Spirochaetota</taxon>
        <taxon>Spirochaetia</taxon>
        <taxon>Spirochaetales</taxon>
        <taxon>Treponemataceae</taxon>
        <taxon>Treponema</taxon>
    </lineage>
</organism>
<name>A0A0H3BI51_TREPS</name>
<evidence type="ECO:0000313" key="3">
    <source>
        <dbReference type="Proteomes" id="UP000001202"/>
    </source>
</evidence>
<dbReference type="InterPro" id="IPR011990">
    <property type="entry name" value="TPR-like_helical_dom_sf"/>
</dbReference>